<feature type="transmembrane region" description="Helical" evidence="1">
    <location>
        <begin position="58"/>
        <end position="81"/>
    </location>
</feature>
<dbReference type="RefSeq" id="WP_307295550.1">
    <property type="nucleotide sequence ID" value="NZ_JAUSXV010000001.1"/>
</dbReference>
<evidence type="ECO:0000313" key="4">
    <source>
        <dbReference type="Proteomes" id="UP001244427"/>
    </source>
</evidence>
<feature type="transmembrane region" description="Helical" evidence="1">
    <location>
        <begin position="137"/>
        <end position="158"/>
    </location>
</feature>
<keyword evidence="1" id="KW-1133">Transmembrane helix</keyword>
<feature type="transmembrane region" description="Helical" evidence="1">
    <location>
        <begin position="12"/>
        <end position="38"/>
    </location>
</feature>
<dbReference type="EMBL" id="JAUSXV010000001">
    <property type="protein sequence ID" value="MDQ0647593.1"/>
    <property type="molecule type" value="Genomic_DNA"/>
</dbReference>
<proteinExistence type="predicted"/>
<organism evidence="3 4">
    <name type="scientific">Microbacterium natoriense</name>
    <dbReference type="NCBI Taxonomy" id="284570"/>
    <lineage>
        <taxon>Bacteria</taxon>
        <taxon>Bacillati</taxon>
        <taxon>Actinomycetota</taxon>
        <taxon>Actinomycetes</taxon>
        <taxon>Micrococcales</taxon>
        <taxon>Microbacteriaceae</taxon>
        <taxon>Microbacterium</taxon>
    </lineage>
</organism>
<evidence type="ECO:0000259" key="2">
    <source>
        <dbReference type="Pfam" id="PF07853"/>
    </source>
</evidence>
<gene>
    <name evidence="3" type="ORF">QFZ53_001789</name>
</gene>
<dbReference type="InterPro" id="IPR012867">
    <property type="entry name" value="DUF1648"/>
</dbReference>
<protein>
    <recommendedName>
        <fullName evidence="2">DUF1648 domain-containing protein</fullName>
    </recommendedName>
</protein>
<keyword evidence="1" id="KW-0472">Membrane</keyword>
<keyword evidence="4" id="KW-1185">Reference proteome</keyword>
<feature type="domain" description="DUF1648" evidence="2">
    <location>
        <begin position="23"/>
        <end position="64"/>
    </location>
</feature>
<evidence type="ECO:0000313" key="3">
    <source>
        <dbReference type="EMBL" id="MDQ0647593.1"/>
    </source>
</evidence>
<feature type="transmembrane region" description="Helical" evidence="1">
    <location>
        <begin position="197"/>
        <end position="216"/>
    </location>
</feature>
<reference evidence="3 4" key="1">
    <citation type="submission" date="2023-07" db="EMBL/GenBank/DDBJ databases">
        <title>Comparative genomics of wheat-associated soil bacteria to identify genetic determinants of phenazine resistance.</title>
        <authorList>
            <person name="Mouncey N."/>
        </authorList>
    </citation>
    <scope>NUCLEOTIDE SEQUENCE [LARGE SCALE GENOMIC DNA]</scope>
    <source>
        <strain evidence="3 4">W4I9-1</strain>
    </source>
</reference>
<dbReference type="AlphaFoldDB" id="A0AAW8EVP1"/>
<dbReference type="Pfam" id="PF07853">
    <property type="entry name" value="DUF1648"/>
    <property type="match status" value="1"/>
</dbReference>
<feature type="transmembrane region" description="Helical" evidence="1">
    <location>
        <begin position="102"/>
        <end position="125"/>
    </location>
</feature>
<evidence type="ECO:0000256" key="1">
    <source>
        <dbReference type="SAM" id="Phobius"/>
    </source>
</evidence>
<keyword evidence="1" id="KW-0812">Transmembrane</keyword>
<comment type="caution">
    <text evidence="3">The sequence shown here is derived from an EMBL/GenBank/DDBJ whole genome shotgun (WGS) entry which is preliminary data.</text>
</comment>
<name>A0AAW8EVP1_9MICO</name>
<accession>A0AAW8EVP1</accession>
<feature type="transmembrane region" description="Helical" evidence="1">
    <location>
        <begin position="222"/>
        <end position="242"/>
    </location>
</feature>
<dbReference type="Proteomes" id="UP001244427">
    <property type="component" value="Unassembled WGS sequence"/>
</dbReference>
<sequence length="346" mass="36193">MNDDARRSRTAFLWVGVIAPLGILILAAATIIAWMPVLPDPIATHWGTDGVDGFSPKWVYVVVTVGIGAAVVVLDAALALIAHRFPQNSSSTIGPWSSTARFLGAVNLGVAVMIAVIALAGAGIQRGLADAADAPDIGGWVALGFGLLIAAAVLGWFLQPQSPLVSAEPEPLDPSIPLGSSERVVWFGTATMARSGVIVLVVALAVLVITTVFVAASGRGEWGMLAALTVVMTLVTGTMIVFRVRVNSEGLRARSLFGWPSNHVPLDRIALVDVVQLDPFREFGGWGWRLAVDGRRGIVLRAGEALQVTQTNGRVFVVTVDGASDAGAVLDALRIRAVDSPTRGDS</sequence>